<dbReference type="Pfam" id="PF13489">
    <property type="entry name" value="Methyltransf_23"/>
    <property type="match status" value="1"/>
</dbReference>
<gene>
    <name evidence="3" type="ORF">B0H67DRAFT_123038</name>
</gene>
<sequence>MADPTEAASTERAVQTPSQSGIAVDPDFSQPDDDGDSALGDDESNILSTASITSTILQYRKLHGRTYHNFGGADKAEYWAPNDEIANEQLDINHHLLSLSLDNKLYLAPLEKEKVKAVLDVGTGTGIWAIDFADEFPDAQVTGVDLSPIQPSWVPPNLTFELDDISSTWIYADNTFDYIHIRYMTGSIKDWVAIYREAYRCLKPGGWIEHMDCSAGVYADDGSMPPDNIFVDWMENFCKAGLKIGQTFEVIDNDNYIRWLEEAGFKNVNKKTLKVPIGGWPANKKLKEIGLTNQLSLSLGIEGFGLYILTSVLGWPYEEVQVFLASVRAGLKNKAYHGYCRWGVAWSQKPLE</sequence>
<dbReference type="AlphaFoldDB" id="A0AA40E2Z6"/>
<keyword evidence="3" id="KW-0808">Transferase</keyword>
<name>A0AA40E2Z6_9PEZI</name>
<feature type="compositionally biased region" description="Polar residues" evidence="2">
    <location>
        <begin position="12"/>
        <end position="21"/>
    </location>
</feature>
<feature type="region of interest" description="Disordered" evidence="2">
    <location>
        <begin position="1"/>
        <end position="43"/>
    </location>
</feature>
<dbReference type="GO" id="GO:0032259">
    <property type="term" value="P:methylation"/>
    <property type="evidence" value="ECO:0007669"/>
    <property type="project" value="UniProtKB-KW"/>
</dbReference>
<keyword evidence="3" id="KW-0489">Methyltransferase</keyword>
<comment type="similarity">
    <text evidence="1">Belongs to the methyltransferase superfamily. LaeA methyltransferase family.</text>
</comment>
<keyword evidence="4" id="KW-1185">Reference proteome</keyword>
<dbReference type="Proteomes" id="UP001172102">
    <property type="component" value="Unassembled WGS sequence"/>
</dbReference>
<feature type="compositionally biased region" description="Acidic residues" evidence="2">
    <location>
        <begin position="30"/>
        <end position="43"/>
    </location>
</feature>
<evidence type="ECO:0000313" key="4">
    <source>
        <dbReference type="Proteomes" id="UP001172102"/>
    </source>
</evidence>
<accession>A0AA40E2Z6</accession>
<evidence type="ECO:0000256" key="2">
    <source>
        <dbReference type="SAM" id="MobiDB-lite"/>
    </source>
</evidence>
<dbReference type="InterPro" id="IPR029063">
    <property type="entry name" value="SAM-dependent_MTases_sf"/>
</dbReference>
<dbReference type="PANTHER" id="PTHR43591:SF10">
    <property type="entry name" value="ABC TRANSMEMBRANE TYPE-1 DOMAIN-CONTAINING PROTEIN-RELATED"/>
    <property type="match status" value="1"/>
</dbReference>
<dbReference type="GO" id="GO:0008168">
    <property type="term" value="F:methyltransferase activity"/>
    <property type="evidence" value="ECO:0007669"/>
    <property type="project" value="UniProtKB-KW"/>
</dbReference>
<reference evidence="3" key="1">
    <citation type="submission" date="2023-06" db="EMBL/GenBank/DDBJ databases">
        <title>Genome-scale phylogeny and comparative genomics of the fungal order Sordariales.</title>
        <authorList>
            <consortium name="Lawrence Berkeley National Laboratory"/>
            <person name="Hensen N."/>
            <person name="Bonometti L."/>
            <person name="Westerberg I."/>
            <person name="Brannstrom I.O."/>
            <person name="Guillou S."/>
            <person name="Cros-Aarteil S."/>
            <person name="Calhoun S."/>
            <person name="Haridas S."/>
            <person name="Kuo A."/>
            <person name="Mondo S."/>
            <person name="Pangilinan J."/>
            <person name="Riley R."/>
            <person name="Labutti K."/>
            <person name="Andreopoulos B."/>
            <person name="Lipzen A."/>
            <person name="Chen C."/>
            <person name="Yanf M."/>
            <person name="Daum C."/>
            <person name="Ng V."/>
            <person name="Clum A."/>
            <person name="Steindorff A."/>
            <person name="Ohm R."/>
            <person name="Martin F."/>
            <person name="Silar P."/>
            <person name="Natvig D."/>
            <person name="Lalanne C."/>
            <person name="Gautier V."/>
            <person name="Ament-Velasquez S.L."/>
            <person name="Kruys A."/>
            <person name="Hutchinson M.I."/>
            <person name="Powell A.J."/>
            <person name="Barry K."/>
            <person name="Miller A.N."/>
            <person name="Grigoriev I.V."/>
            <person name="Debuchy R."/>
            <person name="Gladieux P."/>
            <person name="Thoren M.H."/>
            <person name="Johannesson H."/>
        </authorList>
    </citation>
    <scope>NUCLEOTIDE SEQUENCE</scope>
    <source>
        <strain evidence="3">SMH4607-1</strain>
    </source>
</reference>
<proteinExistence type="inferred from homology"/>
<comment type="caution">
    <text evidence="3">The sequence shown here is derived from an EMBL/GenBank/DDBJ whole genome shotgun (WGS) entry which is preliminary data.</text>
</comment>
<organism evidence="3 4">
    <name type="scientific">Lasiosphaeris hirsuta</name>
    <dbReference type="NCBI Taxonomy" id="260670"/>
    <lineage>
        <taxon>Eukaryota</taxon>
        <taxon>Fungi</taxon>
        <taxon>Dikarya</taxon>
        <taxon>Ascomycota</taxon>
        <taxon>Pezizomycotina</taxon>
        <taxon>Sordariomycetes</taxon>
        <taxon>Sordariomycetidae</taxon>
        <taxon>Sordariales</taxon>
        <taxon>Lasiosphaeriaceae</taxon>
        <taxon>Lasiosphaeris</taxon>
    </lineage>
</organism>
<dbReference type="CDD" id="cd02440">
    <property type="entry name" value="AdoMet_MTases"/>
    <property type="match status" value="1"/>
</dbReference>
<evidence type="ECO:0000256" key="1">
    <source>
        <dbReference type="ARBA" id="ARBA00038158"/>
    </source>
</evidence>
<dbReference type="PANTHER" id="PTHR43591">
    <property type="entry name" value="METHYLTRANSFERASE"/>
    <property type="match status" value="1"/>
</dbReference>
<evidence type="ECO:0000313" key="3">
    <source>
        <dbReference type="EMBL" id="KAK0725165.1"/>
    </source>
</evidence>
<protein>
    <submittedName>
        <fullName evidence="3">S-adenosyl-L-methionine-dependent methyltransferase</fullName>
    </submittedName>
</protein>
<dbReference type="EMBL" id="JAUKUA010000002">
    <property type="protein sequence ID" value="KAK0725165.1"/>
    <property type="molecule type" value="Genomic_DNA"/>
</dbReference>
<dbReference type="Gene3D" id="3.40.50.150">
    <property type="entry name" value="Vaccinia Virus protein VP39"/>
    <property type="match status" value="1"/>
</dbReference>
<dbReference type="SUPFAM" id="SSF53335">
    <property type="entry name" value="S-adenosyl-L-methionine-dependent methyltransferases"/>
    <property type="match status" value="1"/>
</dbReference>